<dbReference type="Proteomes" id="UP000799750">
    <property type="component" value="Unassembled WGS sequence"/>
</dbReference>
<feature type="region of interest" description="Disordered" evidence="1">
    <location>
        <begin position="1"/>
        <end position="72"/>
    </location>
</feature>
<evidence type="ECO:0000313" key="2">
    <source>
        <dbReference type="EMBL" id="KAF2492471.1"/>
    </source>
</evidence>
<evidence type="ECO:0000313" key="3">
    <source>
        <dbReference type="Proteomes" id="UP000799750"/>
    </source>
</evidence>
<gene>
    <name evidence="2" type="ORF">BU16DRAFT_594075</name>
</gene>
<keyword evidence="3" id="KW-1185">Reference proteome</keyword>
<evidence type="ECO:0000256" key="1">
    <source>
        <dbReference type="SAM" id="MobiDB-lite"/>
    </source>
</evidence>
<proteinExistence type="predicted"/>
<feature type="compositionally biased region" description="Polar residues" evidence="1">
    <location>
        <begin position="42"/>
        <end position="57"/>
    </location>
</feature>
<dbReference type="EMBL" id="MU004194">
    <property type="protein sequence ID" value="KAF2492471.1"/>
    <property type="molecule type" value="Genomic_DNA"/>
</dbReference>
<reference evidence="2" key="1">
    <citation type="journal article" date="2020" name="Stud. Mycol.">
        <title>101 Dothideomycetes genomes: a test case for predicting lifestyles and emergence of pathogens.</title>
        <authorList>
            <person name="Haridas S."/>
            <person name="Albert R."/>
            <person name="Binder M."/>
            <person name="Bloem J."/>
            <person name="Labutti K."/>
            <person name="Salamov A."/>
            <person name="Andreopoulos B."/>
            <person name="Baker S."/>
            <person name="Barry K."/>
            <person name="Bills G."/>
            <person name="Bluhm B."/>
            <person name="Cannon C."/>
            <person name="Castanera R."/>
            <person name="Culley D."/>
            <person name="Daum C."/>
            <person name="Ezra D."/>
            <person name="Gonzalez J."/>
            <person name="Henrissat B."/>
            <person name="Kuo A."/>
            <person name="Liang C."/>
            <person name="Lipzen A."/>
            <person name="Lutzoni F."/>
            <person name="Magnuson J."/>
            <person name="Mondo S."/>
            <person name="Nolan M."/>
            <person name="Ohm R."/>
            <person name="Pangilinan J."/>
            <person name="Park H.-J."/>
            <person name="Ramirez L."/>
            <person name="Alfaro M."/>
            <person name="Sun H."/>
            <person name="Tritt A."/>
            <person name="Yoshinaga Y."/>
            <person name="Zwiers L.-H."/>
            <person name="Turgeon B."/>
            <person name="Goodwin S."/>
            <person name="Spatafora J."/>
            <person name="Crous P."/>
            <person name="Grigoriev I."/>
        </authorList>
    </citation>
    <scope>NUCLEOTIDE SEQUENCE</scope>
    <source>
        <strain evidence="2">CBS 269.34</strain>
    </source>
</reference>
<accession>A0A6A6QJN7</accession>
<dbReference type="AlphaFoldDB" id="A0A6A6QJN7"/>
<name>A0A6A6QJN7_9PEZI</name>
<protein>
    <submittedName>
        <fullName evidence="2">Uncharacterized protein</fullName>
    </submittedName>
</protein>
<dbReference type="OrthoDB" id="3794829at2759"/>
<organism evidence="2 3">
    <name type="scientific">Lophium mytilinum</name>
    <dbReference type="NCBI Taxonomy" id="390894"/>
    <lineage>
        <taxon>Eukaryota</taxon>
        <taxon>Fungi</taxon>
        <taxon>Dikarya</taxon>
        <taxon>Ascomycota</taxon>
        <taxon>Pezizomycotina</taxon>
        <taxon>Dothideomycetes</taxon>
        <taxon>Pleosporomycetidae</taxon>
        <taxon>Mytilinidiales</taxon>
        <taxon>Mytilinidiaceae</taxon>
        <taxon>Lophium</taxon>
    </lineage>
</organism>
<sequence>MARQGGRHPATAPISGGESASPAPRTRRRSPSQTPTDLHPQLLTSPTYNLSPPSCITNSRNSPSQPPPRQKLALPINPTMCITRNKLFTCGCRQGLKREICRAAIAADMVCEPIPEREERKSFFPCYDCIRLDVFREREAAHQEALRMAMEAEKEKEKGWVKAKGGKGGTWGKGGGGMGMGLGIDLGGSSGAWKRSGG</sequence>